<accession>A0A4R1HF39</accession>
<comment type="caution">
    <text evidence="3">The sequence shown here is derived from an EMBL/GenBank/DDBJ whole genome shotgun (WGS) entry which is preliminary data.</text>
</comment>
<feature type="domain" description="AAA" evidence="2">
    <location>
        <begin position="4"/>
        <end position="176"/>
    </location>
</feature>
<evidence type="ECO:0000313" key="4">
    <source>
        <dbReference type="Proteomes" id="UP000295707"/>
    </source>
</evidence>
<evidence type="ECO:0000313" key="3">
    <source>
        <dbReference type="EMBL" id="TCK18820.1"/>
    </source>
</evidence>
<dbReference type="EMBL" id="SMFX01000001">
    <property type="protein sequence ID" value="TCK18820.1"/>
    <property type="molecule type" value="Genomic_DNA"/>
</dbReference>
<dbReference type="RefSeq" id="WP_132972953.1">
    <property type="nucleotide sequence ID" value="NZ_SMFX01000001.1"/>
</dbReference>
<dbReference type="InterPro" id="IPR050678">
    <property type="entry name" value="DNA_Partitioning_ATPase"/>
</dbReference>
<dbReference type="InterPro" id="IPR027417">
    <property type="entry name" value="P-loop_NTPase"/>
</dbReference>
<dbReference type="InterPro" id="IPR025669">
    <property type="entry name" value="AAA_dom"/>
</dbReference>
<dbReference type="Proteomes" id="UP000295707">
    <property type="component" value="Unassembled WGS sequence"/>
</dbReference>
<gene>
    <name evidence="3" type="ORF">DFR30_2105</name>
</gene>
<dbReference type="PIRSF" id="PIRSF009320">
    <property type="entry name" value="Nuc_binding_HP_1000"/>
    <property type="match status" value="1"/>
</dbReference>
<dbReference type="AlphaFoldDB" id="A0A4R1HF39"/>
<dbReference type="PANTHER" id="PTHR13696">
    <property type="entry name" value="P-LOOP CONTAINING NUCLEOSIDE TRIPHOSPHATE HYDROLASE"/>
    <property type="match status" value="1"/>
</dbReference>
<protein>
    <submittedName>
        <fullName evidence="3">Chromosome partitioning protein</fullName>
    </submittedName>
</protein>
<comment type="similarity">
    <text evidence="1">To B.subtilis soj.</text>
</comment>
<evidence type="ECO:0000256" key="1">
    <source>
        <dbReference type="ARBA" id="ARBA00060876"/>
    </source>
</evidence>
<dbReference type="Pfam" id="PF13614">
    <property type="entry name" value="AAA_31"/>
    <property type="match status" value="1"/>
</dbReference>
<evidence type="ECO:0000259" key="2">
    <source>
        <dbReference type="Pfam" id="PF13614"/>
    </source>
</evidence>
<name>A0A4R1HF39_9GAMM</name>
<dbReference type="Gene3D" id="3.40.50.300">
    <property type="entry name" value="P-loop containing nucleotide triphosphate hydrolases"/>
    <property type="match status" value="1"/>
</dbReference>
<organism evidence="3 4">
    <name type="scientific">Thiogranum longum</name>
    <dbReference type="NCBI Taxonomy" id="1537524"/>
    <lineage>
        <taxon>Bacteria</taxon>
        <taxon>Pseudomonadati</taxon>
        <taxon>Pseudomonadota</taxon>
        <taxon>Gammaproteobacteria</taxon>
        <taxon>Chromatiales</taxon>
        <taxon>Ectothiorhodospiraceae</taxon>
        <taxon>Thiogranum</taxon>
    </lineage>
</organism>
<reference evidence="3 4" key="1">
    <citation type="submission" date="2019-03" db="EMBL/GenBank/DDBJ databases">
        <title>Genomic Encyclopedia of Type Strains, Phase IV (KMG-IV): sequencing the most valuable type-strain genomes for metagenomic binning, comparative biology and taxonomic classification.</title>
        <authorList>
            <person name="Goeker M."/>
        </authorList>
    </citation>
    <scope>NUCLEOTIDE SEQUENCE [LARGE SCALE GENOMIC DNA]</scope>
    <source>
        <strain evidence="3 4">DSM 19610</strain>
    </source>
</reference>
<sequence length="266" mass="29251">MIIWTVSNQKGGVGKTTTAVSVGSLLAKQGKRVLLIDLDPQGSLSAYFRFDPDSVEYSVYTLFNAKAAGEPLTALDRLLYPTGVEGLTLMPASTAMATLDRQLGARDGMGLVIADTLRRLSDRFDYVLMDCPPMLGILMVNALAACQQLLIPVQTEFLALKGLERMLHTLQMISRARGGNLAYTIIPTFFDRRTRASMDALRAMRDQHGEYLWSRVIPVDTQFREASRAGVPIDLHSPSARGTEAYASLVRWLQEPDIPMAQAASQ</sequence>
<dbReference type="SUPFAM" id="SSF52540">
    <property type="entry name" value="P-loop containing nucleoside triphosphate hydrolases"/>
    <property type="match status" value="1"/>
</dbReference>
<dbReference type="OrthoDB" id="9815116at2"/>
<keyword evidence="4" id="KW-1185">Reference proteome</keyword>
<dbReference type="PANTHER" id="PTHR13696:SF69">
    <property type="entry name" value="PLASMID PARTITIONING PROTEIN-RELATED"/>
    <property type="match status" value="1"/>
</dbReference>
<dbReference type="FunFam" id="3.40.50.300:FF:000285">
    <property type="entry name" value="Sporulation initiation inhibitor Soj"/>
    <property type="match status" value="1"/>
</dbReference>
<proteinExistence type="predicted"/>
<dbReference type="CDD" id="cd02042">
    <property type="entry name" value="ParAB_family"/>
    <property type="match status" value="1"/>
</dbReference>